<protein>
    <submittedName>
        <fullName evidence="3">Uncharacterized protein</fullName>
    </submittedName>
</protein>
<keyword evidence="2" id="KW-1133">Transmembrane helix</keyword>
<feature type="region of interest" description="Disordered" evidence="1">
    <location>
        <begin position="156"/>
        <end position="188"/>
    </location>
</feature>
<evidence type="ECO:0000313" key="3">
    <source>
        <dbReference type="EMBL" id="MPC93679.1"/>
    </source>
</evidence>
<keyword evidence="4" id="KW-1185">Reference proteome</keyword>
<organism evidence="3 4">
    <name type="scientific">Portunus trituberculatus</name>
    <name type="common">Swimming crab</name>
    <name type="synonym">Neptunus trituberculatus</name>
    <dbReference type="NCBI Taxonomy" id="210409"/>
    <lineage>
        <taxon>Eukaryota</taxon>
        <taxon>Metazoa</taxon>
        <taxon>Ecdysozoa</taxon>
        <taxon>Arthropoda</taxon>
        <taxon>Crustacea</taxon>
        <taxon>Multicrustacea</taxon>
        <taxon>Malacostraca</taxon>
        <taxon>Eumalacostraca</taxon>
        <taxon>Eucarida</taxon>
        <taxon>Decapoda</taxon>
        <taxon>Pleocyemata</taxon>
        <taxon>Brachyura</taxon>
        <taxon>Eubrachyura</taxon>
        <taxon>Portunoidea</taxon>
        <taxon>Portunidae</taxon>
        <taxon>Portuninae</taxon>
        <taxon>Portunus</taxon>
    </lineage>
</organism>
<comment type="caution">
    <text evidence="3">The sequence shown here is derived from an EMBL/GenBank/DDBJ whole genome shotgun (WGS) entry which is preliminary data.</text>
</comment>
<dbReference type="AlphaFoldDB" id="A0A5B7JFP5"/>
<proteinExistence type="predicted"/>
<evidence type="ECO:0000313" key="4">
    <source>
        <dbReference type="Proteomes" id="UP000324222"/>
    </source>
</evidence>
<reference evidence="3 4" key="1">
    <citation type="submission" date="2019-05" db="EMBL/GenBank/DDBJ databases">
        <title>Another draft genome of Portunus trituberculatus and its Hox gene families provides insights of decapod evolution.</title>
        <authorList>
            <person name="Jeong J.-H."/>
            <person name="Song I."/>
            <person name="Kim S."/>
            <person name="Choi T."/>
            <person name="Kim D."/>
            <person name="Ryu S."/>
            <person name="Kim W."/>
        </authorList>
    </citation>
    <scope>NUCLEOTIDE SEQUENCE [LARGE SCALE GENOMIC DNA]</scope>
    <source>
        <tissue evidence="3">Muscle</tissue>
    </source>
</reference>
<accession>A0A5B7JFP5</accession>
<gene>
    <name evidence="3" type="ORF">E2C01_088817</name>
</gene>
<keyword evidence="2" id="KW-0472">Membrane</keyword>
<dbReference type="EMBL" id="VSRR010095708">
    <property type="protein sequence ID" value="MPC93679.1"/>
    <property type="molecule type" value="Genomic_DNA"/>
</dbReference>
<sequence length="188" mass="20341">MKCIANNITYPDSVTPRRCLLCSPLLVVVVVVAVVVVPRLDAPSASPPRLSYLSPIISLRQSSSPLLVSRDTGYSISTAVETHTTTPRPSKPLQASIRVHFSFMMPGLLTLRAAWYSSLFPRLFLRSRAEEGQGAATVPGLHRKGVLEFPAAALSRPKGAPRCGLGYYTPRPPPPPPPLLLTLPPNKQ</sequence>
<dbReference type="Proteomes" id="UP000324222">
    <property type="component" value="Unassembled WGS sequence"/>
</dbReference>
<feature type="transmembrane region" description="Helical" evidence="2">
    <location>
        <begin position="20"/>
        <end position="40"/>
    </location>
</feature>
<feature type="compositionally biased region" description="Pro residues" evidence="1">
    <location>
        <begin position="170"/>
        <end position="179"/>
    </location>
</feature>
<evidence type="ECO:0000256" key="1">
    <source>
        <dbReference type="SAM" id="MobiDB-lite"/>
    </source>
</evidence>
<keyword evidence="2" id="KW-0812">Transmembrane</keyword>
<name>A0A5B7JFP5_PORTR</name>
<evidence type="ECO:0000256" key="2">
    <source>
        <dbReference type="SAM" id="Phobius"/>
    </source>
</evidence>